<dbReference type="EMBL" id="AZBU02000007">
    <property type="protein sequence ID" value="TKR70705.1"/>
    <property type="molecule type" value="Genomic_DNA"/>
</dbReference>
<evidence type="ECO:0000313" key="1">
    <source>
        <dbReference type="EMBL" id="TKR70705.1"/>
    </source>
</evidence>
<comment type="caution">
    <text evidence="1">The sequence shown here is derived from an EMBL/GenBank/DDBJ whole genome shotgun (WGS) entry which is preliminary data.</text>
</comment>
<gene>
    <name evidence="1" type="ORF">L596_022694</name>
</gene>
<reference evidence="1 2" key="2">
    <citation type="journal article" date="2019" name="G3 (Bethesda)">
        <title>Hybrid Assembly of the Genome of the Entomopathogenic Nematode Steinernema carpocapsae Identifies the X-Chromosome.</title>
        <authorList>
            <person name="Serra L."/>
            <person name="Macchietto M."/>
            <person name="Macias-Munoz A."/>
            <person name="McGill C.J."/>
            <person name="Rodriguez I.M."/>
            <person name="Rodriguez B."/>
            <person name="Murad R."/>
            <person name="Mortazavi A."/>
        </authorList>
    </citation>
    <scope>NUCLEOTIDE SEQUENCE [LARGE SCALE GENOMIC DNA]</scope>
    <source>
        <strain evidence="1 2">ALL</strain>
    </source>
</reference>
<name>A0A4V6A0A4_STECR</name>
<dbReference type="AlphaFoldDB" id="A0A4V6A0A4"/>
<reference evidence="1 2" key="1">
    <citation type="journal article" date="2015" name="Genome Biol.">
        <title>Comparative genomics of Steinernema reveals deeply conserved gene regulatory networks.</title>
        <authorList>
            <person name="Dillman A.R."/>
            <person name="Macchietto M."/>
            <person name="Porter C.F."/>
            <person name="Rogers A."/>
            <person name="Williams B."/>
            <person name="Antoshechkin I."/>
            <person name="Lee M.M."/>
            <person name="Goodwin Z."/>
            <person name="Lu X."/>
            <person name="Lewis E.E."/>
            <person name="Goodrich-Blair H."/>
            <person name="Stock S.P."/>
            <person name="Adams B.J."/>
            <person name="Sternberg P.W."/>
            <person name="Mortazavi A."/>
        </authorList>
    </citation>
    <scope>NUCLEOTIDE SEQUENCE [LARGE SCALE GENOMIC DNA]</scope>
    <source>
        <strain evidence="1 2">ALL</strain>
    </source>
</reference>
<organism evidence="1 2">
    <name type="scientific">Steinernema carpocapsae</name>
    <name type="common">Entomopathogenic nematode</name>
    <dbReference type="NCBI Taxonomy" id="34508"/>
    <lineage>
        <taxon>Eukaryota</taxon>
        <taxon>Metazoa</taxon>
        <taxon>Ecdysozoa</taxon>
        <taxon>Nematoda</taxon>
        <taxon>Chromadorea</taxon>
        <taxon>Rhabditida</taxon>
        <taxon>Tylenchina</taxon>
        <taxon>Panagrolaimomorpha</taxon>
        <taxon>Strongyloidoidea</taxon>
        <taxon>Steinernematidae</taxon>
        <taxon>Steinernema</taxon>
    </lineage>
</organism>
<accession>A0A4V6A0A4</accession>
<evidence type="ECO:0000313" key="2">
    <source>
        <dbReference type="Proteomes" id="UP000298663"/>
    </source>
</evidence>
<sequence length="273" mass="31679">MDGISVEFTESVINQFCPGDPTLRHFEAVSSSWSHVAEKRNAKSNFDLVISFAEEGMCCNFKNFNFGNYQLPSLDFSSLELRNVSIKEIATATSQMLTNDDLKIVLKLLRQQKHRLKDVYINTVVSHCETYLPVYTKILNSMPGIENLYLSDQLIKHWIVFNTHRLECYEIPESLESTLIDFVNSDNPIEFKGFVKKCRTGFLERFVQAVEKKEGKSRFQMEDYMKHPRNSENLRWSNGWLHNRGHGTGDFHLVLRKECLKCLKAKMSCQCPF</sequence>
<proteinExistence type="predicted"/>
<dbReference type="Proteomes" id="UP000298663">
    <property type="component" value="Unassembled WGS sequence"/>
</dbReference>
<keyword evidence="2" id="KW-1185">Reference proteome</keyword>
<protein>
    <submittedName>
        <fullName evidence="1">Uncharacterized protein</fullName>
    </submittedName>
</protein>